<evidence type="ECO:0000313" key="3">
    <source>
        <dbReference type="Proteomes" id="UP000236621"/>
    </source>
</evidence>
<proteinExistence type="predicted"/>
<sequence length="518" mass="58399">MLFIKGPHVRFRNILITVFLVFIFFYTTRYSQQRQRGAILVDLDEDVDVGDGDVSPEEEYLERLIDTHRLTKKTKWQAWRIQPSERDEEESSMTDVHVNFESQAQRVIDVWEPSRADLHAAKMLALPIRRGARIEETDASDFLFGISTSYERVADRDWAVFRAWQRWLTKGKKRSNGAGLVLMLDRATDEQQYKVDQMLRDAGIDAYITTTDEPLSKAWRYYELVRILKTYSATLAASGQRKRWYGIVEDTVFFPGLSYLRARLAAYDPSEPLYIGLPSERLDWHEDGDGITTSGGGAVLLTREAVAAITELPCLEVDDLEPELPLRPRKWDALLKECLKKHAGLDIHVVPGLYSPGDAAAAAPGALSVASHEAGVRPLVLHDCQDRYRLDVGMAHLVADVCGEACFMQRYVFRDDWVLVNGVSISQYPDGLAPAHGHGYRYSKHDDDGGDDGRQGVEPLAWTGRRSVWRLLDSAAAVDGTVWQAYLNSGGRRRMAPGSDGPDEMDSVIVLIWGNKPR</sequence>
<evidence type="ECO:0000313" key="2">
    <source>
        <dbReference type="EMBL" id="PNY27864.1"/>
    </source>
</evidence>
<dbReference type="STRING" id="45235.A0A2K3QK12"/>
<organism evidence="2 3">
    <name type="scientific">Tolypocladium capitatum</name>
    <dbReference type="NCBI Taxonomy" id="45235"/>
    <lineage>
        <taxon>Eukaryota</taxon>
        <taxon>Fungi</taxon>
        <taxon>Dikarya</taxon>
        <taxon>Ascomycota</taxon>
        <taxon>Pezizomycotina</taxon>
        <taxon>Sordariomycetes</taxon>
        <taxon>Hypocreomycetidae</taxon>
        <taxon>Hypocreales</taxon>
        <taxon>Ophiocordycipitaceae</taxon>
        <taxon>Tolypocladium</taxon>
    </lineage>
</organism>
<keyword evidence="3" id="KW-1185">Reference proteome</keyword>
<comment type="caution">
    <text evidence="2">The sequence shown here is derived from an EMBL/GenBank/DDBJ whole genome shotgun (WGS) entry which is preliminary data.</text>
</comment>
<dbReference type="Gene3D" id="3.90.550.50">
    <property type="match status" value="1"/>
</dbReference>
<feature type="transmembrane region" description="Helical" evidence="1">
    <location>
        <begin position="9"/>
        <end position="26"/>
    </location>
</feature>
<name>A0A2K3QK12_9HYPO</name>
<reference evidence="2 3" key="1">
    <citation type="submission" date="2017-08" db="EMBL/GenBank/DDBJ databases">
        <title>Harnessing the power of phylogenomics to disentangle the directionality and signatures of interkingdom host jumping in the parasitic fungal genus Tolypocladium.</title>
        <authorList>
            <person name="Quandt C.A."/>
            <person name="Patterson W."/>
            <person name="Spatafora J.W."/>
        </authorList>
    </citation>
    <scope>NUCLEOTIDE SEQUENCE [LARGE SCALE GENOMIC DNA]</scope>
    <source>
        <strain evidence="2 3">CBS 113982</strain>
    </source>
</reference>
<keyword evidence="1" id="KW-0472">Membrane</keyword>
<dbReference type="Proteomes" id="UP000236621">
    <property type="component" value="Unassembled WGS sequence"/>
</dbReference>
<evidence type="ECO:0000256" key="1">
    <source>
        <dbReference type="SAM" id="Phobius"/>
    </source>
</evidence>
<keyword evidence="1" id="KW-0812">Transmembrane</keyword>
<dbReference type="EMBL" id="NRSZ01000334">
    <property type="protein sequence ID" value="PNY27864.1"/>
    <property type="molecule type" value="Genomic_DNA"/>
</dbReference>
<dbReference type="OrthoDB" id="414175at2759"/>
<protein>
    <submittedName>
        <fullName evidence="2">Uncharacterized protein</fullName>
    </submittedName>
</protein>
<accession>A0A2K3QK12</accession>
<dbReference type="AlphaFoldDB" id="A0A2K3QK12"/>
<gene>
    <name evidence="2" type="ORF">TCAP_02209</name>
</gene>
<keyword evidence="1" id="KW-1133">Transmembrane helix</keyword>